<sequence length="107" mass="12840">MSTYIRKNALEFHVDLRNVQNERAFLSTMKETFSLPDYFGYTLDGLDDCMQSLDWIEHQHVLAKFYHLDDLRQHNEALYGEIRKSLDLYRAYWAGNPDPNKKVQFEY</sequence>
<dbReference type="EMBL" id="FNND01000003">
    <property type="protein sequence ID" value="SDW61295.1"/>
    <property type="molecule type" value="Genomic_DNA"/>
</dbReference>
<name>A0A1H2UZ05_9FLAO</name>
<dbReference type="GeneID" id="85017058"/>
<protein>
    <submittedName>
        <fullName evidence="3">Barstar (Barnase inhibitor)</fullName>
    </submittedName>
</protein>
<dbReference type="InterPro" id="IPR035905">
    <property type="entry name" value="Barstar-like_sf"/>
</dbReference>
<feature type="domain" description="Barstar (barnase inhibitor)" evidence="2">
    <location>
        <begin position="11"/>
        <end position="98"/>
    </location>
</feature>
<dbReference type="InterPro" id="IPR000468">
    <property type="entry name" value="Barstar"/>
</dbReference>
<keyword evidence="4" id="KW-1185">Reference proteome</keyword>
<accession>A0A1H2UZ05</accession>
<gene>
    <name evidence="3" type="ORF">SAMN05444420_1034</name>
</gene>
<proteinExistence type="inferred from homology"/>
<evidence type="ECO:0000256" key="1">
    <source>
        <dbReference type="ARBA" id="ARBA00006845"/>
    </source>
</evidence>
<evidence type="ECO:0000313" key="4">
    <source>
        <dbReference type="Proteomes" id="UP000182771"/>
    </source>
</evidence>
<dbReference type="Gene3D" id="3.30.370.10">
    <property type="entry name" value="Barstar-like"/>
    <property type="match status" value="1"/>
</dbReference>
<organism evidence="3 4">
    <name type="scientific">Capnocytophaga granulosa</name>
    <dbReference type="NCBI Taxonomy" id="45242"/>
    <lineage>
        <taxon>Bacteria</taxon>
        <taxon>Pseudomonadati</taxon>
        <taxon>Bacteroidota</taxon>
        <taxon>Flavobacteriia</taxon>
        <taxon>Flavobacteriales</taxon>
        <taxon>Flavobacteriaceae</taxon>
        <taxon>Capnocytophaga</taxon>
    </lineage>
</organism>
<dbReference type="RefSeq" id="WP_016420393.1">
    <property type="nucleotide sequence ID" value="NZ_CAJPRD010000034.1"/>
</dbReference>
<evidence type="ECO:0000259" key="2">
    <source>
        <dbReference type="Pfam" id="PF01337"/>
    </source>
</evidence>
<comment type="caution">
    <text evidence="3">The sequence shown here is derived from an EMBL/GenBank/DDBJ whole genome shotgun (WGS) entry which is preliminary data.</text>
</comment>
<dbReference type="AlphaFoldDB" id="A0A1H2UZ05"/>
<dbReference type="Pfam" id="PF01337">
    <property type="entry name" value="Barstar"/>
    <property type="match status" value="1"/>
</dbReference>
<evidence type="ECO:0000313" key="3">
    <source>
        <dbReference type="EMBL" id="SDW61295.1"/>
    </source>
</evidence>
<comment type="similarity">
    <text evidence="1">Belongs to the barstar family.</text>
</comment>
<dbReference type="Proteomes" id="UP000182771">
    <property type="component" value="Unassembled WGS sequence"/>
</dbReference>
<dbReference type="OrthoDB" id="7575400at2"/>
<reference evidence="3 4" key="1">
    <citation type="submission" date="2016-10" db="EMBL/GenBank/DDBJ databases">
        <authorList>
            <person name="Varghese N."/>
            <person name="Submissions S."/>
        </authorList>
    </citation>
    <scope>NUCLEOTIDE SEQUENCE [LARGE SCALE GENOMIC DNA]</scope>
    <source>
        <strain evidence="3 4">DSM 11449</strain>
    </source>
</reference>
<dbReference type="SUPFAM" id="SSF52038">
    <property type="entry name" value="Barstar-related"/>
    <property type="match status" value="1"/>
</dbReference>